<keyword evidence="2" id="KW-1185">Reference proteome</keyword>
<evidence type="ECO:0000313" key="2">
    <source>
        <dbReference type="Proteomes" id="UP000053902"/>
    </source>
</evidence>
<sequence>MKTLVRKIRETFASKQSEQVPSGDHPNFWMYQ</sequence>
<gene>
    <name evidence="1" type="ORF">BN1079_00744</name>
</gene>
<dbReference type="AlphaFoldDB" id="A0A078LT01"/>
<protein>
    <submittedName>
        <fullName evidence="1">Uncharacterized protein</fullName>
    </submittedName>
</protein>
<dbReference type="HOGENOM" id="CLU_3390968_0_0_6"/>
<organism evidence="1 2">
    <name type="scientific">Pseudomonas saudiphocaensis</name>
    <dbReference type="NCBI Taxonomy" id="1499686"/>
    <lineage>
        <taxon>Bacteria</taxon>
        <taxon>Pseudomonadati</taxon>
        <taxon>Pseudomonadota</taxon>
        <taxon>Gammaproteobacteria</taxon>
        <taxon>Pseudomonadales</taxon>
        <taxon>Pseudomonadaceae</taxon>
        <taxon>Pseudomonas</taxon>
    </lineage>
</organism>
<reference evidence="1 2" key="1">
    <citation type="submission" date="2014-07" db="EMBL/GenBank/DDBJ databases">
        <authorList>
            <person name="Urmite Genomes Urmite Genomes"/>
        </authorList>
    </citation>
    <scope>NUCLEOTIDE SEQUENCE [LARGE SCALE GENOMIC DNA]</scope>
    <source>
        <strain evidence="1 2">20_BN</strain>
    </source>
</reference>
<evidence type="ECO:0000313" key="1">
    <source>
        <dbReference type="EMBL" id="CDZ93452.1"/>
    </source>
</evidence>
<dbReference type="Proteomes" id="UP000053902">
    <property type="component" value="Unassembled WGS sequence"/>
</dbReference>
<proteinExistence type="predicted"/>
<dbReference type="EMBL" id="CCSF01000001">
    <property type="protein sequence ID" value="CDZ93452.1"/>
    <property type="molecule type" value="Genomic_DNA"/>
</dbReference>
<accession>A0A078LT01</accession>
<dbReference type="STRING" id="1499686.BN1079_00744"/>
<name>A0A078LT01_9PSED</name>